<dbReference type="CDD" id="cd06572">
    <property type="entry name" value="Histidinol_dh"/>
    <property type="match status" value="1"/>
</dbReference>
<dbReference type="EMBL" id="CABFNP030001245">
    <property type="protein sequence ID" value="CAI6093799.1"/>
    <property type="molecule type" value="Genomic_DNA"/>
</dbReference>
<dbReference type="PANTHER" id="PTHR21256:SF14">
    <property type="entry name" value="HISTIDINOL DEHYDROGENASE"/>
    <property type="match status" value="1"/>
</dbReference>
<evidence type="ECO:0000256" key="8">
    <source>
        <dbReference type="RuleBase" id="RU004175"/>
    </source>
</evidence>
<proteinExistence type="inferred from homology"/>
<comment type="cofactor">
    <cofactor evidence="1">
        <name>Zn(2+)</name>
        <dbReference type="ChEBI" id="CHEBI:29105"/>
    </cofactor>
</comment>
<name>A0AA35MBZ3_9HYPO</name>
<dbReference type="PROSITE" id="PS00611">
    <property type="entry name" value="HISOL_DEHYDROGENASE"/>
    <property type="match status" value="1"/>
</dbReference>
<dbReference type="InterPro" id="IPR016161">
    <property type="entry name" value="Ald_DH/histidinol_DH"/>
</dbReference>
<dbReference type="CDD" id="cd00067">
    <property type="entry name" value="GAL4"/>
    <property type="match status" value="1"/>
</dbReference>
<dbReference type="FunFam" id="3.40.50.1980:FF:000001">
    <property type="entry name" value="Histidinol dehydrogenase"/>
    <property type="match status" value="1"/>
</dbReference>
<evidence type="ECO:0000256" key="5">
    <source>
        <dbReference type="ARBA" id="ARBA00022833"/>
    </source>
</evidence>
<evidence type="ECO:0000256" key="4">
    <source>
        <dbReference type="ARBA" id="ARBA00022723"/>
    </source>
</evidence>
<organism evidence="10 11">
    <name type="scientific">Clonostachys chloroleuca</name>
    <dbReference type="NCBI Taxonomy" id="1926264"/>
    <lineage>
        <taxon>Eukaryota</taxon>
        <taxon>Fungi</taxon>
        <taxon>Dikarya</taxon>
        <taxon>Ascomycota</taxon>
        <taxon>Pezizomycotina</taxon>
        <taxon>Sordariomycetes</taxon>
        <taxon>Hypocreomycetidae</taxon>
        <taxon>Hypocreales</taxon>
        <taxon>Bionectriaceae</taxon>
        <taxon>Clonostachys</taxon>
    </lineage>
</organism>
<comment type="pathway">
    <text evidence="2">Amino-acid biosynthesis; L-histidine biosynthesis; L-histidine from 5-phospho-alpha-D-ribose 1-diphosphate: step 9/9.</text>
</comment>
<accession>A0AA35MBZ3</accession>
<dbReference type="Gene3D" id="1.20.5.1300">
    <property type="match status" value="1"/>
</dbReference>
<keyword evidence="5" id="KW-0862">Zinc</keyword>
<dbReference type="GO" id="GO:0000105">
    <property type="term" value="P:L-histidine biosynthetic process"/>
    <property type="evidence" value="ECO:0007669"/>
    <property type="project" value="UniProtKB-ARBA"/>
</dbReference>
<evidence type="ECO:0000256" key="2">
    <source>
        <dbReference type="ARBA" id="ARBA00004940"/>
    </source>
</evidence>
<dbReference type="NCBIfam" id="TIGR00069">
    <property type="entry name" value="hisD"/>
    <property type="match status" value="1"/>
</dbReference>
<feature type="region of interest" description="Disordered" evidence="9">
    <location>
        <begin position="515"/>
        <end position="559"/>
    </location>
</feature>
<dbReference type="PANTHER" id="PTHR21256">
    <property type="entry name" value="HISTIDINOL DEHYDROGENASE HDH"/>
    <property type="match status" value="1"/>
</dbReference>
<dbReference type="GO" id="GO:0008270">
    <property type="term" value="F:zinc ion binding"/>
    <property type="evidence" value="ECO:0007669"/>
    <property type="project" value="InterPro"/>
</dbReference>
<dbReference type="GO" id="GO:0005829">
    <property type="term" value="C:cytosol"/>
    <property type="evidence" value="ECO:0007669"/>
    <property type="project" value="TreeGrafter"/>
</dbReference>
<gene>
    <name evidence="10" type="ORF">CCHLO57077_00000865</name>
</gene>
<evidence type="ECO:0000313" key="10">
    <source>
        <dbReference type="EMBL" id="CAI6093799.1"/>
    </source>
</evidence>
<dbReference type="InterPro" id="IPR001138">
    <property type="entry name" value="Zn2Cys6_DnaBD"/>
</dbReference>
<evidence type="ECO:0000256" key="1">
    <source>
        <dbReference type="ARBA" id="ARBA00001947"/>
    </source>
</evidence>
<dbReference type="GO" id="GO:0004399">
    <property type="term" value="F:histidinol dehydrogenase activity"/>
    <property type="evidence" value="ECO:0007669"/>
    <property type="project" value="UniProtKB-ARBA"/>
</dbReference>
<evidence type="ECO:0000256" key="9">
    <source>
        <dbReference type="SAM" id="MobiDB-lite"/>
    </source>
</evidence>
<dbReference type="PRINTS" id="PR00083">
    <property type="entry name" value="HOLDHDRGNASE"/>
</dbReference>
<comment type="caution">
    <text evidence="10">The sequence shown here is derived from an EMBL/GenBank/DDBJ whole genome shotgun (WGS) entry which is preliminary data.</text>
</comment>
<keyword evidence="6" id="KW-0560">Oxidoreductase</keyword>
<sequence>MPEFLKTGSSPKTTGGALTLDVPAIVKGVIDDIRARGDEAVRSYSEKFDKWSPDSFRLSKSQIDEIISTVPEQIVADIKTAQRNVRAFAEAQRGTITDLEIEISPGVHLGHKNIPIDCVGAYIPGGRYPLLASAHMTILTAKVAGVPKVVACTPPINGQIPSSTVAAMHHAGADEIWILGGVQAIAAMALGTETMPKANSIAGPGNAFVAEAKRQLFGDIGIDLPAGPTEVLIVADHKTDPTTVAVDLLSQAEHGPDSPAVLITTSREVGEASIREVDRLLKILPTAPIASVSWDRFGEVVLVETLDEAYKLADDYAFEHVQILTEHPREALKKMSNYGALFLGEKTCVSYGDKVIGTNHVLPTKKAGRFTGGLWVGKFLKTVTYQEVTSASQSAELGRLCGRAARAENFEGHARSGDLRAHLYLGDDVRCSLRDSRGPCQRCRKRNIECVWKRSSTHLDTSSEEFQGSPLYCLPDCLPNASLLTLAHRTKVVEDLQMLHAALNKILVSNRQLPLDPLRSTSTGTGLPPLESQDVQQHQDEPENIEPVTRDEDTDIRDSVEPLNQVPIKSLYEVTQLGSLRPRQLSPPRSANGTPGSTRLLSDIVSQGKLDWNDALRLTMRFLNKTDYYLYGILHGFDSIESIRHASPLLFTAICTVSALHEPHGEALFKICSLELRTLISSFVFAPKATVHDFQGLCIASFWLSDISWSVSGLAIRRAIEFQLEHSFEIVVGDKQLQRRPGTKIQFTSDEDALSCLRVWYLFFVCDHHMSILYGRPSSFGVQASVNNWERYFKAMPQSITDTRISSQIELVLILEKVTQLLGPDIHARTPLIFKAQLELFGQQLDQWVSSWTIRYEQHQRIGEYPRKSLTIHYLFAKLFLTSHVFRGLSSDPNKDPIPHEFYDMAQDAVRSAQSIIDLVTGDETMKAAFVGMPHYYHTFVAYSCSFLLKLHTEYHRHLGLGRQDILSAISRVIELCQRTPCASYHLVRWMGAGLQKLSKNYEAALAKGAMRQQEPTLASEDRMNQLQPFDSEIGSEFRTLEDSEARWDTPRDAEGLFSEICQDVIPSTSPIGNNLYPADGGMAQADAGQFDQYWGFVSPTFGSEYLGFGLL</sequence>
<reference evidence="10" key="1">
    <citation type="submission" date="2023-01" db="EMBL/GenBank/DDBJ databases">
        <authorList>
            <person name="Piombo E."/>
        </authorList>
    </citation>
    <scope>NUCLEOTIDE SEQUENCE</scope>
</reference>
<evidence type="ECO:0008006" key="12">
    <source>
        <dbReference type="Google" id="ProtNLM"/>
    </source>
</evidence>
<evidence type="ECO:0000256" key="3">
    <source>
        <dbReference type="ARBA" id="ARBA00010178"/>
    </source>
</evidence>
<dbReference type="InterPro" id="IPR001692">
    <property type="entry name" value="Histidinol_DH_CS"/>
</dbReference>
<dbReference type="CDD" id="cd12148">
    <property type="entry name" value="fungal_TF_MHR"/>
    <property type="match status" value="1"/>
</dbReference>
<evidence type="ECO:0000256" key="6">
    <source>
        <dbReference type="ARBA" id="ARBA00023002"/>
    </source>
</evidence>
<dbReference type="SUPFAM" id="SSF53720">
    <property type="entry name" value="ALDH-like"/>
    <property type="match status" value="1"/>
</dbReference>
<evidence type="ECO:0000256" key="7">
    <source>
        <dbReference type="ARBA" id="ARBA00023242"/>
    </source>
</evidence>
<dbReference type="Pfam" id="PF00815">
    <property type="entry name" value="Histidinol_dh"/>
    <property type="match status" value="1"/>
</dbReference>
<dbReference type="Proteomes" id="UP001160390">
    <property type="component" value="Unassembled WGS sequence"/>
</dbReference>
<dbReference type="Gene3D" id="3.40.50.1980">
    <property type="entry name" value="Nitrogenase molybdenum iron protein domain"/>
    <property type="match status" value="2"/>
</dbReference>
<keyword evidence="7" id="KW-0539">Nucleus</keyword>
<keyword evidence="4" id="KW-0479">Metal-binding</keyword>
<feature type="compositionally biased region" description="Basic and acidic residues" evidence="9">
    <location>
        <begin position="548"/>
        <end position="559"/>
    </location>
</feature>
<keyword evidence="11" id="KW-1185">Reference proteome</keyword>
<dbReference type="GO" id="GO:0000981">
    <property type="term" value="F:DNA-binding transcription factor activity, RNA polymerase II-specific"/>
    <property type="evidence" value="ECO:0007669"/>
    <property type="project" value="InterPro"/>
</dbReference>
<dbReference type="GO" id="GO:0051287">
    <property type="term" value="F:NAD binding"/>
    <property type="evidence" value="ECO:0007669"/>
    <property type="project" value="InterPro"/>
</dbReference>
<evidence type="ECO:0000313" key="11">
    <source>
        <dbReference type="Proteomes" id="UP001160390"/>
    </source>
</evidence>
<dbReference type="InterPro" id="IPR012131">
    <property type="entry name" value="Hstdl_DH"/>
</dbReference>
<protein>
    <recommendedName>
        <fullName evidence="12">Histidinol dehydrogenase</fullName>
    </recommendedName>
</protein>
<comment type="similarity">
    <text evidence="3 8">Belongs to the histidinol dehydrogenase family.</text>
</comment>
<dbReference type="FunFam" id="3.40.50.1980:FF:000026">
    <property type="entry name" value="Histidinol dehydrogenase"/>
    <property type="match status" value="1"/>
</dbReference>
<dbReference type="AlphaFoldDB" id="A0AA35MBZ3"/>